<evidence type="ECO:0000313" key="3">
    <source>
        <dbReference type="EMBL" id="CAK9051067.1"/>
    </source>
</evidence>
<dbReference type="EMBL" id="CAXAMN010017779">
    <property type="protein sequence ID" value="CAK9051067.1"/>
    <property type="molecule type" value="Genomic_DNA"/>
</dbReference>
<dbReference type="PANTHER" id="PTHR23084">
    <property type="entry name" value="PHOSPHATIDYLINOSITOL-4-PHOSPHATE 5-KINASE RELATED"/>
    <property type="match status" value="1"/>
</dbReference>
<dbReference type="SUPFAM" id="SSF82185">
    <property type="entry name" value="Histone H3 K4-specific methyltransferase SET7/9 N-terminal domain"/>
    <property type="match status" value="1"/>
</dbReference>
<evidence type="ECO:0000313" key="4">
    <source>
        <dbReference type="Proteomes" id="UP001642484"/>
    </source>
</evidence>
<feature type="compositionally biased region" description="Low complexity" evidence="2">
    <location>
        <begin position="496"/>
        <end position="508"/>
    </location>
</feature>
<feature type="compositionally biased region" description="Low complexity" evidence="2">
    <location>
        <begin position="799"/>
        <end position="815"/>
    </location>
</feature>
<feature type="region of interest" description="Disordered" evidence="2">
    <location>
        <begin position="485"/>
        <end position="519"/>
    </location>
</feature>
<feature type="region of interest" description="Disordered" evidence="2">
    <location>
        <begin position="564"/>
        <end position="602"/>
    </location>
</feature>
<dbReference type="Pfam" id="PF02493">
    <property type="entry name" value="MORN"/>
    <property type="match status" value="1"/>
</dbReference>
<feature type="compositionally biased region" description="Low complexity" evidence="2">
    <location>
        <begin position="589"/>
        <end position="602"/>
    </location>
</feature>
<comment type="caution">
    <text evidence="3">The sequence shown here is derived from an EMBL/GenBank/DDBJ whole genome shotgun (WGS) entry which is preliminary data.</text>
</comment>
<dbReference type="InterPro" id="IPR003409">
    <property type="entry name" value="MORN"/>
</dbReference>
<gene>
    <name evidence="3" type="ORF">CCMP2556_LOCUS25958</name>
</gene>
<evidence type="ECO:0000256" key="2">
    <source>
        <dbReference type="SAM" id="MobiDB-lite"/>
    </source>
</evidence>
<feature type="region of interest" description="Disordered" evidence="2">
    <location>
        <begin position="787"/>
        <end position="855"/>
    </location>
</feature>
<dbReference type="PANTHER" id="PTHR23084:SF263">
    <property type="entry name" value="MORN REPEAT-CONTAINING PROTEIN 1"/>
    <property type="match status" value="1"/>
</dbReference>
<feature type="region of interest" description="Disordered" evidence="2">
    <location>
        <begin position="723"/>
        <end position="755"/>
    </location>
</feature>
<keyword evidence="4" id="KW-1185">Reference proteome</keyword>
<organism evidence="3 4">
    <name type="scientific">Durusdinium trenchii</name>
    <dbReference type="NCBI Taxonomy" id="1381693"/>
    <lineage>
        <taxon>Eukaryota</taxon>
        <taxon>Sar</taxon>
        <taxon>Alveolata</taxon>
        <taxon>Dinophyceae</taxon>
        <taxon>Suessiales</taxon>
        <taxon>Symbiodiniaceae</taxon>
        <taxon>Durusdinium</taxon>
    </lineage>
</organism>
<accession>A0ABP0MJT5</accession>
<dbReference type="Gene3D" id="2.20.110.10">
    <property type="entry name" value="Histone H3 K4-specific methyltransferase SET7/9 N-terminal domain"/>
    <property type="match status" value="1"/>
</dbReference>
<feature type="compositionally biased region" description="Polar residues" evidence="2">
    <location>
        <begin position="821"/>
        <end position="830"/>
    </location>
</feature>
<feature type="compositionally biased region" description="Basic and acidic residues" evidence="2">
    <location>
        <begin position="842"/>
        <end position="855"/>
    </location>
</feature>
<protein>
    <recommendedName>
        <fullName evidence="5">MORN repeat-containing protein 5</fullName>
    </recommendedName>
</protein>
<dbReference type="Proteomes" id="UP001642484">
    <property type="component" value="Unassembled WGS sequence"/>
</dbReference>
<feature type="region of interest" description="Disordered" evidence="2">
    <location>
        <begin position="268"/>
        <end position="348"/>
    </location>
</feature>
<feature type="compositionally biased region" description="Basic and acidic residues" evidence="2">
    <location>
        <begin position="566"/>
        <end position="579"/>
    </location>
</feature>
<name>A0ABP0MJT5_9DINO</name>
<evidence type="ECO:0008006" key="5">
    <source>
        <dbReference type="Google" id="ProtNLM"/>
    </source>
</evidence>
<sequence length="855" mass="93665">MSQCLVSVLQNSEEIYTCNLPICHQSRRERLALEEEVRIRDLPDLTELTLPRKPKKIKESSTEPHLKQLPWLGAELSATPTELPMLVHWADGRSYRGGWHPNGWPEGHGELQVPGPEGGHWRGNWDGQLHGEGEFMSNSGARYVGQWFEGQKHGQGTETWPNGMSFRGQFHHGARSTGTLRMPSGAVRRIVFRLVRLGHFEEAFSGGIVWLTLRDWDDLWKKSGMPMPDRRIQFASAVGVCDRTGTPYSNDGSPSVWERFFTTSRPKGDWTGPDYGSNPCGLPRRSRPSDAEQLRGSESVRRALSESPAPLSCRESALESARRRSKTPLAGYGERSPPCSARGEPIEAGDLPRRRLSDLATAMQSGSGVREALSPPAPVRRLFSRGAPTRRSRTADPVLFDTVLSGYGERSVAPRRQLQVHDEGVQIRDQGRASGGIPWRRLPIYDHNGSLVKTGVAGSSFETENPLRSVTPYSVRLRSGDHIKELISPEKPSDRSSALTPATPSPAARESTPSAGGRLTGRAMQVALVRAQRCNDQQLETERSRCLAKFERLCTPTRSAAPDEAAWGRDKREAHETFRPRRRVAAQHTQPFATDDTTPPAAPARRVVPPQALPSALFLSDGPEPLRFSERHLAARRTWQLEMEMAKIAFTAGRVAASMMSTSDAATPRARSTGALTPTVTPGKAHTLPTRTASRPARATGQAEPAASSIMIQPPTIVVTPVEEPTVSTIAPKTPPRVLEEKTSPQYTPPAAAPAPPAEQVIEMIDHVMSKELPVFSKVLPEPDLVERAPKAAPEPEPELSASPSAAPYPRLLSSAKERSTSTPTKQTQAKPVRQAKQGLAKGRDLLEGRRALGC</sequence>
<feature type="compositionally biased region" description="Basic and acidic residues" evidence="2">
    <location>
        <begin position="485"/>
        <end position="494"/>
    </location>
</feature>
<proteinExistence type="predicted"/>
<dbReference type="SMART" id="SM00698">
    <property type="entry name" value="MORN"/>
    <property type="match status" value="2"/>
</dbReference>
<feature type="region of interest" description="Disordered" evidence="2">
    <location>
        <begin position="663"/>
        <end position="708"/>
    </location>
</feature>
<reference evidence="3 4" key="1">
    <citation type="submission" date="2024-02" db="EMBL/GenBank/DDBJ databases">
        <authorList>
            <person name="Chen Y."/>
            <person name="Shah S."/>
            <person name="Dougan E. K."/>
            <person name="Thang M."/>
            <person name="Chan C."/>
        </authorList>
    </citation>
    <scope>NUCLEOTIDE SEQUENCE [LARGE SCALE GENOMIC DNA]</scope>
</reference>
<evidence type="ECO:0000256" key="1">
    <source>
        <dbReference type="ARBA" id="ARBA00022737"/>
    </source>
</evidence>
<keyword evidence="1" id="KW-0677">Repeat</keyword>
<feature type="compositionally biased region" description="Basic and acidic residues" evidence="2">
    <location>
        <begin position="287"/>
        <end position="304"/>
    </location>
</feature>